<feature type="compositionally biased region" description="Polar residues" evidence="1">
    <location>
        <begin position="497"/>
        <end position="514"/>
    </location>
</feature>
<feature type="region of interest" description="Disordered" evidence="1">
    <location>
        <begin position="74"/>
        <end position="111"/>
    </location>
</feature>
<gene>
    <name evidence="2" type="ORF">RSOLAG1IB_11836</name>
</gene>
<dbReference type="AlphaFoldDB" id="A0A0B7FDQ0"/>
<dbReference type="Proteomes" id="UP000059188">
    <property type="component" value="Unassembled WGS sequence"/>
</dbReference>
<evidence type="ECO:0000313" key="3">
    <source>
        <dbReference type="Proteomes" id="UP000059188"/>
    </source>
</evidence>
<reference evidence="2 3" key="1">
    <citation type="submission" date="2014-11" db="EMBL/GenBank/DDBJ databases">
        <authorList>
            <person name="Wibberg Daniel"/>
        </authorList>
    </citation>
    <scope>NUCLEOTIDE SEQUENCE [LARGE SCALE GENOMIC DNA]</scope>
    <source>
        <strain evidence="2">Rhizoctonia solani AG1-IB 7/3/14</strain>
    </source>
</reference>
<feature type="region of interest" description="Disordered" evidence="1">
    <location>
        <begin position="156"/>
        <end position="224"/>
    </location>
</feature>
<feature type="compositionally biased region" description="Polar residues" evidence="1">
    <location>
        <begin position="93"/>
        <end position="111"/>
    </location>
</feature>
<sequence>MDRLRLFLVMGEVHDSNSLASNDFSRVASKYSGHPLAILALLSSFTSAEERFLLNSQQAIKDCIMSGFVRGRALSCGSPEPQPTNRRRVGQLTEDQMTSEASTDDTSTNTYPGEELHLENQNLDVTSFFRSSLSHSGTRALNNSHVLPHFVTGNPHAQVSSNAHPAEHWKHPLGTQFGPTGSDCRPSPTLPKPSNNCPSILPPVATDVQSSLQPQNASGQTTASSLTQSALLFTDTIDPSEPPNSSTFPSIDNILTNQVSALSPASSTPAGSVCTNMPASFSGQISAIPFQPGHVFSSPVPAPSAILQANVKGGKPKWTDLERESIIREWFLDDVNFQMIVPILLRQPAEKAAMEKPVLEELLADRTKRDTLADKYKKVLSNEYMTQAKRNNNSITTQIITLVETVNDMSMKYAPGIDHLRTKVADVAHHVRLNLEATLKSTSHRTIHRFSENNLGPWFDQGENSFFNLILKRLQGLSKVISGTQASLLNPVRGQSQTSARSIQAQTPTSNLNPSPAARVARTARVAYSIPNARSVPTTRATYPVAATGVASPTPTFPDIPAAFALSNHFPHPVAGTYTSANLNKSDALTGHSASTTTLPPLLPGYVHQVYPSIPYATSSPSPSGPLFDPIFPESAGSLGFNPAVLEAPMSPPLSYSRSSVGYSAGNPDGLSVNAGEPNAPREAVIIKPELLPSSVDAMRLAIKMAEVYARLAEDKGGSMIIYAKAQAVLANCRRAEKFLETMQKSWGAAFADSRLREGQAKQAISVADRLFRIGTPNAIASATEMLVNAGTSLNRLAASKETTLGYIAPMALNACGPAVVADPNDIARDSEILAQLLTQVGELTRSGTEESSGVSALATSLDTIQMSDQSAQAGGTPYHF</sequence>
<accession>A0A0B7FDQ0</accession>
<name>A0A0B7FDQ0_THACB</name>
<keyword evidence="3" id="KW-1185">Reference proteome</keyword>
<proteinExistence type="predicted"/>
<evidence type="ECO:0000256" key="1">
    <source>
        <dbReference type="SAM" id="MobiDB-lite"/>
    </source>
</evidence>
<protein>
    <submittedName>
        <fullName evidence="2">Uncharacterized protein</fullName>
    </submittedName>
</protein>
<feature type="compositionally biased region" description="Polar residues" evidence="1">
    <location>
        <begin position="207"/>
        <end position="224"/>
    </location>
</feature>
<organism evidence="2 3">
    <name type="scientific">Thanatephorus cucumeris (strain AG1-IB / isolate 7/3/14)</name>
    <name type="common">Lettuce bottom rot fungus</name>
    <name type="synonym">Rhizoctonia solani</name>
    <dbReference type="NCBI Taxonomy" id="1108050"/>
    <lineage>
        <taxon>Eukaryota</taxon>
        <taxon>Fungi</taxon>
        <taxon>Dikarya</taxon>
        <taxon>Basidiomycota</taxon>
        <taxon>Agaricomycotina</taxon>
        <taxon>Agaricomycetes</taxon>
        <taxon>Cantharellales</taxon>
        <taxon>Ceratobasidiaceae</taxon>
        <taxon>Rhizoctonia</taxon>
        <taxon>Rhizoctonia solani AG-1</taxon>
    </lineage>
</organism>
<dbReference type="EMBL" id="LN679295">
    <property type="protein sequence ID" value="CEL55024.1"/>
    <property type="molecule type" value="Genomic_DNA"/>
</dbReference>
<evidence type="ECO:0000313" key="2">
    <source>
        <dbReference type="EMBL" id="CEL55024.1"/>
    </source>
</evidence>
<feature type="region of interest" description="Disordered" evidence="1">
    <location>
        <begin position="497"/>
        <end position="517"/>
    </location>
</feature>